<dbReference type="SUPFAM" id="SSF52540">
    <property type="entry name" value="P-loop containing nucleoside triphosphate hydrolases"/>
    <property type="match status" value="1"/>
</dbReference>
<evidence type="ECO:0000256" key="2">
    <source>
        <dbReference type="ARBA" id="ARBA00022801"/>
    </source>
</evidence>
<dbReference type="GO" id="GO:0005694">
    <property type="term" value="C:chromosome"/>
    <property type="evidence" value="ECO:0007669"/>
    <property type="project" value="UniProtKB-ARBA"/>
</dbReference>
<feature type="domain" description="UvrD-like helicase ATP-binding" evidence="6">
    <location>
        <begin position="407"/>
        <end position="790"/>
    </location>
</feature>
<dbReference type="GO" id="GO:0004386">
    <property type="term" value="F:helicase activity"/>
    <property type="evidence" value="ECO:0007669"/>
    <property type="project" value="UniProtKB-UniRule"/>
</dbReference>
<protein>
    <recommendedName>
        <fullName evidence="6">UvrD-like helicase ATP-binding domain-containing protein</fullName>
    </recommendedName>
</protein>
<evidence type="ECO:0000256" key="4">
    <source>
        <dbReference type="ARBA" id="ARBA00022840"/>
    </source>
</evidence>
<dbReference type="GO" id="GO:0005524">
    <property type="term" value="F:ATP binding"/>
    <property type="evidence" value="ECO:0007669"/>
    <property type="project" value="UniProtKB-UniRule"/>
</dbReference>
<dbReference type="InterPro" id="IPR013986">
    <property type="entry name" value="DExx_box_DNA_helicase_dom_sf"/>
</dbReference>
<dbReference type="Proteomes" id="UP000583929">
    <property type="component" value="Unassembled WGS sequence"/>
</dbReference>
<evidence type="ECO:0000313" key="8">
    <source>
        <dbReference type="Proteomes" id="UP000583929"/>
    </source>
</evidence>
<keyword evidence="4 5" id="KW-0067">ATP-binding</keyword>
<gene>
    <name evidence="7" type="ORF">G4B88_029992</name>
</gene>
<dbReference type="Pfam" id="PF00580">
    <property type="entry name" value="UvrD-helicase"/>
    <property type="match status" value="1"/>
</dbReference>
<evidence type="ECO:0000256" key="5">
    <source>
        <dbReference type="PROSITE-ProRule" id="PRU00560"/>
    </source>
</evidence>
<evidence type="ECO:0000256" key="1">
    <source>
        <dbReference type="ARBA" id="ARBA00022741"/>
    </source>
</evidence>
<dbReference type="FunFam" id="3.40.50.300:FF:000326">
    <property type="entry name" value="P-loop containing nucleoside triphosphate hydrolase"/>
    <property type="match status" value="1"/>
</dbReference>
<evidence type="ECO:0000313" key="7">
    <source>
        <dbReference type="EMBL" id="KAF4380000.1"/>
    </source>
</evidence>
<dbReference type="InterPro" id="IPR014016">
    <property type="entry name" value="UvrD-like_ATP-bd"/>
</dbReference>
<dbReference type="Pfam" id="PF13087">
    <property type="entry name" value="AAA_12"/>
    <property type="match status" value="1"/>
</dbReference>
<name>A0A7J6GCT0_CANSA</name>
<dbReference type="PANTHER" id="PTHR21529">
    <property type="entry name" value="MAMMARY TURMOR VIRUS RECEPTOR HOMOLOG 1, 2 MTVR1, 2"/>
    <property type="match status" value="1"/>
</dbReference>
<accession>A0A7J6GCT0</accession>
<dbReference type="Gene3D" id="3.40.50.300">
    <property type="entry name" value="P-loop containing nucleotide triphosphate hydrolases"/>
    <property type="match status" value="3"/>
</dbReference>
<dbReference type="InterPro" id="IPR039904">
    <property type="entry name" value="TRANK1"/>
</dbReference>
<keyword evidence="8" id="KW-1185">Reference proteome</keyword>
<feature type="binding site" evidence="5">
    <location>
        <begin position="428"/>
        <end position="435"/>
    </location>
    <ligand>
        <name>ATP</name>
        <dbReference type="ChEBI" id="CHEBI:30616"/>
    </ligand>
</feature>
<evidence type="ECO:0000259" key="6">
    <source>
        <dbReference type="PROSITE" id="PS51198"/>
    </source>
</evidence>
<dbReference type="InterPro" id="IPR027417">
    <property type="entry name" value="P-loop_NTPase"/>
</dbReference>
<dbReference type="CDD" id="cd18808">
    <property type="entry name" value="SF1_C_Upf1"/>
    <property type="match status" value="1"/>
</dbReference>
<comment type="caution">
    <text evidence="7">The sequence shown here is derived from an EMBL/GenBank/DDBJ whole genome shotgun (WGS) entry which is preliminary data.</text>
</comment>
<reference evidence="7 8" key="1">
    <citation type="journal article" date="2020" name="bioRxiv">
        <title>Sequence and annotation of 42 cannabis genomes reveals extensive copy number variation in cannabinoid synthesis and pathogen resistance genes.</title>
        <authorList>
            <person name="Mckernan K.J."/>
            <person name="Helbert Y."/>
            <person name="Kane L.T."/>
            <person name="Ebling H."/>
            <person name="Zhang L."/>
            <person name="Liu B."/>
            <person name="Eaton Z."/>
            <person name="Mclaughlin S."/>
            <person name="Kingan S."/>
            <person name="Baybayan P."/>
            <person name="Concepcion G."/>
            <person name="Jordan M."/>
            <person name="Riva A."/>
            <person name="Barbazuk W."/>
            <person name="Harkins T."/>
        </authorList>
    </citation>
    <scope>NUCLEOTIDE SEQUENCE [LARGE SCALE GENOMIC DNA]</scope>
    <source>
        <strain evidence="8">cv. Jamaican Lion 4</strain>
        <tissue evidence="7">Leaf</tissue>
    </source>
</reference>
<organism evidence="7 8">
    <name type="scientific">Cannabis sativa</name>
    <name type="common">Hemp</name>
    <name type="synonym">Marijuana</name>
    <dbReference type="NCBI Taxonomy" id="3483"/>
    <lineage>
        <taxon>Eukaryota</taxon>
        <taxon>Viridiplantae</taxon>
        <taxon>Streptophyta</taxon>
        <taxon>Embryophyta</taxon>
        <taxon>Tracheophyta</taxon>
        <taxon>Spermatophyta</taxon>
        <taxon>Magnoliopsida</taxon>
        <taxon>eudicotyledons</taxon>
        <taxon>Gunneridae</taxon>
        <taxon>Pentapetalae</taxon>
        <taxon>rosids</taxon>
        <taxon>fabids</taxon>
        <taxon>Rosales</taxon>
        <taxon>Cannabaceae</taxon>
        <taxon>Cannabis</taxon>
    </lineage>
</organism>
<dbReference type="PANTHER" id="PTHR21529:SF4">
    <property type="entry name" value="TPR AND ANKYRIN REPEAT-CONTAINING PROTEIN 1"/>
    <property type="match status" value="1"/>
</dbReference>
<proteinExistence type="predicted"/>
<dbReference type="InterPro" id="IPR047187">
    <property type="entry name" value="SF1_C_Upf1"/>
</dbReference>
<dbReference type="EMBL" id="JAATIQ010000124">
    <property type="protein sequence ID" value="KAF4380000.1"/>
    <property type="molecule type" value="Genomic_DNA"/>
</dbReference>
<sequence>MEIGECLNQLLTNSTRKVHSWTPLFKPYSFINISSGKEQMDDLQHTWKNMLEVAVVIRLVHNLYREWKGLRQQLNVTITSPYEAQLFEIKEKIGQNYNKYNGFSVKVIGVEELQGYKEEDILVLSMVTSNSDGSNHLFSDLDRVKLVFASARNSLWILGNETTLLRRDSVWKSILCDAKDRKCFFDAEEDKDLCQFIIEVKKELNQLDELFDADSFLFKNAKWKVLFSDNFKKSFEKIKSSQMRKLVVNMLLRLANGWRPKRRNTTNITCDKSKQNLKQFKVKSMYIICSIDIVKEHRYIQVLKVWDLLPLVEVQELVNRLDTIFLTYTDDFIRRCKVKHNEGDLEIPMSWETSCGIVRDKKSIPGEAEVEVSQVSVGLLQMKFYALSSGMVDQLLSSCDGTELVLPFELTSQEMEIINFDKTSFVLGRSGTGKSTVIVRKLVQREQLHHIALEGFHESNVCSLREHGIVDDEKVSNADENFLRQIFVTLNPRLCYAVKQQVSRLKRFAYYGGNSIEDSSFVPLEYIDFIPDSFLDLPRKEYPLVITLHKFLMMLDGTIGNSFFNRFPETRGQYFRNKRSRRKLMALESFIRLNEVNFNKFIISYWPHFNMDLTNGFEPSQVFIEIMSHLKGGLKSGNLSDGNLSQKDYILKSNSRVSNFSNDERKKIYDIFLQYEKLKTVNGEYDLADLVCDLHYRFNGETYEGDKLDFVYIDEVQDLTMGQIALFKYICKNVDDGYVFCGDTAQTIAKGVDFRFEDIRCLFYREFLYGKGEKGLITDIFQLSQNFRSHAGVLNLAQSVTNLLYHFFPLSIDVMRPETSLINGETPLLVEVHGENEFASMFNDGEGGKLVGFGAEQAILVRDDNTKNEVLKYVGKHALVLTISECKGLEFQDVLLYNFLSSSPIKNQWRVIYEFMKEHNIISHEVPTSLHSVNEAKHSLLCSELKQIYVAVTRTRQRLWIFENELSHPMCDYWKEQNIVKVRGLDHCLMKEIQVASSFEEWRSRGMKVVRTSSSIMLYFQLLFTFFTIAFRLEILPLMLFVFSMQFFHGQNYGSARMCFGRAGDELWEKRAEAAELRTVALCMSGSNSKLVDTYLRRAAEIFESISLYEQAAQSYYDAKEYIKAGEIYLRKCVKYEEAGESFFRAGWYKHAASVYAKGNLFGNCLDCCIEGKIFEIGLSYIISWKEDATVNNYAIEETSQEFLEHAACYYIKLNDRTSMMKFVNAFHSKDLIRSFLRNEQLLEELFKLEIEWRAEQLEKAKRFKEASSILLFYVLAKSLWGPMSSGWPLKNFREKDKLLGKAKLLAKNVSDNFFELVSTEENILSDKEVSLSMLKKLFKDSCRLSSFRGQIFCARKILDVHVTYDCWSYIWQENYVTYPTENAEKILSLDQVSVGSLFYFWNVWKQNIERILEYLEIGCKNDNIYGKFCLDYFGVIISDEDIVRLVIPGASAYLEKQKFVENLNRSEKTVSSDADQFAHAAKCYWNLQMVDVGTMVLGKLRDVSRTLERKSFYPYCQLMPLFYMFKLAKFLLKYTYEEFCDHLDFSRKNIVLTICSMDWRKLSTLDMICLRETEDVKNLLEDVIFRSTSMNMNTELTYKQVGNVAMMVTSCYGKLHDETYRQISLSFVNYPFWKSWIESFQKIGFESSQVSLVQKFYKALEQTYYADSFGESHYVSPSCFMYIVERLLILIFQFKGCFFSIKSSLLECLINQEWNMNASHISEDDWQSKFGVTLDTIAAIVAELLYNKGDLMRWFKGSNDLSKACNRELVLRLFVALCLLCVNCGKYYESLFELLGMSDITSLLPNQFYVFRNLKPGNFDENICVLAQAFERIGNPLVVVSSGTHFIESKLPASTIFVDLELHKRRDDLIRIMFK</sequence>
<keyword evidence="2 5" id="KW-0378">Hydrolase</keyword>
<dbReference type="InterPro" id="IPR041679">
    <property type="entry name" value="DNA2/NAM7-like_C"/>
</dbReference>
<dbReference type="GO" id="GO:0016787">
    <property type="term" value="F:hydrolase activity"/>
    <property type="evidence" value="ECO:0007669"/>
    <property type="project" value="UniProtKB-UniRule"/>
</dbReference>
<dbReference type="Gene3D" id="1.10.10.160">
    <property type="match status" value="1"/>
</dbReference>
<keyword evidence="1 5" id="KW-0547">Nucleotide-binding</keyword>
<dbReference type="PROSITE" id="PS51198">
    <property type="entry name" value="UVRD_HELICASE_ATP_BIND"/>
    <property type="match status" value="1"/>
</dbReference>
<keyword evidence="3 5" id="KW-0347">Helicase</keyword>
<evidence type="ECO:0000256" key="3">
    <source>
        <dbReference type="ARBA" id="ARBA00022806"/>
    </source>
</evidence>